<gene>
    <name evidence="1" type="ORF">BASA50_006020</name>
</gene>
<proteinExistence type="predicted"/>
<keyword evidence="2" id="KW-1185">Reference proteome</keyword>
<accession>A0ABQ8FB55</accession>
<sequence length="222" mass="24144">MFSTYCIGKTCITGIPYDTRARYALLILHKKDRHPVVSISGIACARSLPLLLLQKDSPPSHTKAGVMVPETSPAIDTTIYKLAAYLPLRRVGIFPAMQSALNRIGGMIQRNRELRQTPDSLQQVPTVAKLQYTCSTSIAWSLHLASNKRIETAGAVQNLLNFSCPILYCLSISPMPVAVIIAGAKAAYDQICQQSFDTEEPLLLGYIVQGASPSLAKDARGL</sequence>
<comment type="caution">
    <text evidence="1">The sequence shown here is derived from an EMBL/GenBank/DDBJ whole genome shotgun (WGS) entry which is preliminary data.</text>
</comment>
<protein>
    <submittedName>
        <fullName evidence="1">Uncharacterized protein</fullName>
    </submittedName>
</protein>
<reference evidence="1 2" key="1">
    <citation type="submission" date="2021-02" db="EMBL/GenBank/DDBJ databases">
        <title>Variation within the Batrachochytrium salamandrivorans European outbreak.</title>
        <authorList>
            <person name="Kelly M."/>
            <person name="Pasmans F."/>
            <person name="Shea T.P."/>
            <person name="Munoz J.F."/>
            <person name="Carranza S."/>
            <person name="Cuomo C.A."/>
            <person name="Martel A."/>
        </authorList>
    </citation>
    <scope>NUCLEOTIDE SEQUENCE [LARGE SCALE GENOMIC DNA]</scope>
    <source>
        <strain evidence="1 2">AMFP18/2</strain>
    </source>
</reference>
<evidence type="ECO:0000313" key="1">
    <source>
        <dbReference type="EMBL" id="KAH6595227.1"/>
    </source>
</evidence>
<name>A0ABQ8FB55_9FUNG</name>
<dbReference type="Proteomes" id="UP001648503">
    <property type="component" value="Unassembled WGS sequence"/>
</dbReference>
<organism evidence="1 2">
    <name type="scientific">Batrachochytrium salamandrivorans</name>
    <dbReference type="NCBI Taxonomy" id="1357716"/>
    <lineage>
        <taxon>Eukaryota</taxon>
        <taxon>Fungi</taxon>
        <taxon>Fungi incertae sedis</taxon>
        <taxon>Chytridiomycota</taxon>
        <taxon>Chytridiomycota incertae sedis</taxon>
        <taxon>Chytridiomycetes</taxon>
        <taxon>Rhizophydiales</taxon>
        <taxon>Rhizophydiales incertae sedis</taxon>
        <taxon>Batrachochytrium</taxon>
    </lineage>
</organism>
<evidence type="ECO:0000313" key="2">
    <source>
        <dbReference type="Proteomes" id="UP001648503"/>
    </source>
</evidence>
<dbReference type="EMBL" id="JAFCIX010000312">
    <property type="protein sequence ID" value="KAH6595227.1"/>
    <property type="molecule type" value="Genomic_DNA"/>
</dbReference>